<evidence type="ECO:0000313" key="2">
    <source>
        <dbReference type="Proteomes" id="UP000179786"/>
    </source>
</evidence>
<organism evidence="1 2">
    <name type="scientific">Pseudoalteromonas amylolytica</name>
    <dbReference type="NCBI Taxonomy" id="1859457"/>
    <lineage>
        <taxon>Bacteria</taxon>
        <taxon>Pseudomonadati</taxon>
        <taxon>Pseudomonadota</taxon>
        <taxon>Gammaproteobacteria</taxon>
        <taxon>Alteromonadales</taxon>
        <taxon>Pseudoalteromonadaceae</taxon>
        <taxon>Pseudoalteromonas</taxon>
    </lineage>
</organism>
<comment type="caution">
    <text evidence="1">The sequence shown here is derived from an EMBL/GenBank/DDBJ whole genome shotgun (WGS) entry which is preliminary data.</text>
</comment>
<sequence length="133" mass="15422">MLIERTTEDVLIIRQIIPMNDIKTVEHYFHNVKKRLPCTVPPQLYGRDIVWDIQYKLSHDNQQTPKAFDLNFFLSRLVAGNKSLKEARGVSRKRLALVSSKIGYSDPEALDLLKQMHRYCKAKDLLANVKVIT</sequence>
<proteinExistence type="predicted"/>
<protein>
    <submittedName>
        <fullName evidence="1">Uncharacterized protein</fullName>
    </submittedName>
</protein>
<reference evidence="1 2" key="1">
    <citation type="submission" date="2016-09" db="EMBL/GenBank/DDBJ databases">
        <title>Pseudoalteromonas amylolytica sp. nov., isolated from the surface seawater.</title>
        <authorList>
            <person name="Wu Y.-H."/>
            <person name="Cheng H."/>
            <person name="Jin X.-B."/>
            <person name="Wang C.-S."/>
            <person name="Xu X.-W."/>
        </authorList>
    </citation>
    <scope>NUCLEOTIDE SEQUENCE [LARGE SCALE GENOMIC DNA]</scope>
    <source>
        <strain evidence="1 2">JW1</strain>
    </source>
</reference>
<gene>
    <name evidence="1" type="ORF">BET10_17200</name>
</gene>
<accession>A0A1S1MNW5</accession>
<keyword evidence="2" id="KW-1185">Reference proteome</keyword>
<name>A0A1S1MNW5_9GAMM</name>
<dbReference type="Proteomes" id="UP000179786">
    <property type="component" value="Unassembled WGS sequence"/>
</dbReference>
<dbReference type="AlphaFoldDB" id="A0A1S1MNW5"/>
<dbReference type="STRING" id="1859457.BET10_17200"/>
<evidence type="ECO:0000313" key="1">
    <source>
        <dbReference type="EMBL" id="OHU89848.1"/>
    </source>
</evidence>
<dbReference type="EMBL" id="MKJU01000028">
    <property type="protein sequence ID" value="OHU89848.1"/>
    <property type="molecule type" value="Genomic_DNA"/>
</dbReference>